<name>D0EVT9_BRYHP</name>
<accession>D0EVT9</accession>
<dbReference type="HAMAP" id="MF_01391">
    <property type="entry name" value="CytC_CcsA"/>
    <property type="match status" value="1"/>
</dbReference>
<dbReference type="InterPro" id="IPR002541">
    <property type="entry name" value="Cyt_c_assembly"/>
</dbReference>
<feature type="transmembrane region" description="Helical" evidence="6">
    <location>
        <begin position="76"/>
        <end position="93"/>
    </location>
</feature>
<keyword evidence="2 6" id="KW-0812">Transmembrane</keyword>
<dbReference type="PANTHER" id="PTHR30071:SF1">
    <property type="entry name" value="CYTOCHROME B_B6 PROTEIN-RELATED"/>
    <property type="match status" value="1"/>
</dbReference>
<reference evidence="8" key="2">
    <citation type="journal article" date="2011" name="PLoS ONE">
        <title>The Bryopsis hypnoides plastid genome: multimeric forms and complete nucleotide sequence.</title>
        <authorList>
            <person name="Lu F."/>
            <person name="Xu W."/>
            <person name="Tian C."/>
            <person name="Wang G."/>
            <person name="Niu J."/>
            <person name="Pan G."/>
            <person name="Hu S."/>
        </authorList>
    </citation>
    <scope>NUCLEOTIDE SEQUENCE</scope>
</reference>
<comment type="subunit">
    <text evidence="6">May interact with Ccs1.</text>
</comment>
<keyword evidence="3 6" id="KW-0201">Cytochrome c-type biogenesis</keyword>
<dbReference type="GO" id="GO:0020037">
    <property type="term" value="F:heme binding"/>
    <property type="evidence" value="ECO:0007669"/>
    <property type="project" value="InterPro"/>
</dbReference>
<evidence type="ECO:0000313" key="8">
    <source>
        <dbReference type="EMBL" id="ACX33781.1"/>
    </source>
</evidence>
<feature type="transmembrane region" description="Helical" evidence="6">
    <location>
        <begin position="279"/>
        <end position="296"/>
    </location>
</feature>
<comment type="function">
    <text evidence="6">Required during biogenesis of c-type cytochromes (cytochrome c6 and cytochrome f) at the step of heme attachment.</text>
</comment>
<feature type="transmembrane region" description="Helical" evidence="6">
    <location>
        <begin position="7"/>
        <end position="28"/>
    </location>
</feature>
<protein>
    <recommendedName>
        <fullName evidence="6">Cytochrome c biogenesis protein CcsA</fullName>
    </recommendedName>
</protein>
<feature type="transmembrane region" description="Helical" evidence="6">
    <location>
        <begin position="170"/>
        <end position="199"/>
    </location>
</feature>
<feature type="domain" description="Cytochrome c assembly protein" evidence="7">
    <location>
        <begin position="118"/>
        <end position="331"/>
    </location>
</feature>
<comment type="caution">
    <text evidence="6">Lacks conserved residue(s) required for the propagation of feature annotation.</text>
</comment>
<evidence type="ECO:0000256" key="1">
    <source>
        <dbReference type="ARBA" id="ARBA00004141"/>
    </source>
</evidence>
<feature type="transmembrane region" description="Helical" evidence="6">
    <location>
        <begin position="99"/>
        <end position="118"/>
    </location>
</feature>
<evidence type="ECO:0000256" key="4">
    <source>
        <dbReference type="ARBA" id="ARBA00022989"/>
    </source>
</evidence>
<keyword evidence="6" id="KW-0793">Thylakoid</keyword>
<dbReference type="GO" id="GO:0005886">
    <property type="term" value="C:plasma membrane"/>
    <property type="evidence" value="ECO:0007669"/>
    <property type="project" value="TreeGrafter"/>
</dbReference>
<dbReference type="InterPro" id="IPR045062">
    <property type="entry name" value="Cyt_c_biogenesis_CcsA/CcmC"/>
</dbReference>
<dbReference type="GO" id="GO:0017004">
    <property type="term" value="P:cytochrome complex assembly"/>
    <property type="evidence" value="ECO:0007669"/>
    <property type="project" value="UniProtKB-UniRule"/>
</dbReference>
<dbReference type="GO" id="GO:0009535">
    <property type="term" value="C:chloroplast thylakoid membrane"/>
    <property type="evidence" value="ECO:0007669"/>
    <property type="project" value="UniProtKB-SubCell"/>
</dbReference>
<dbReference type="Pfam" id="PF01578">
    <property type="entry name" value="Cytochrom_C_asm"/>
    <property type="match status" value="1"/>
</dbReference>
<evidence type="ECO:0000256" key="6">
    <source>
        <dbReference type="HAMAP-Rule" id="MF_01391"/>
    </source>
</evidence>
<evidence type="ECO:0000256" key="5">
    <source>
        <dbReference type="ARBA" id="ARBA00023136"/>
    </source>
</evidence>
<feature type="transmembrane region" description="Helical" evidence="6">
    <location>
        <begin position="241"/>
        <end position="264"/>
    </location>
</feature>
<geneLocation type="chloroplast" evidence="8"/>
<proteinExistence type="inferred from homology"/>
<dbReference type="AlphaFoldDB" id="D0EVT9"/>
<feature type="transmembrane region" description="Helical" evidence="6">
    <location>
        <begin position="308"/>
        <end position="327"/>
    </location>
</feature>
<dbReference type="EMBL" id="GQ892829">
    <property type="protein sequence ID" value="ACX33781.1"/>
    <property type="molecule type" value="Genomic_DNA"/>
</dbReference>
<feature type="transmembrane region" description="Helical" evidence="6">
    <location>
        <begin position="40"/>
        <end position="56"/>
    </location>
</feature>
<sequence length="337" mass="39073">MILNSKNFIATDFVRLIFFTMVFLKIAIDTSLTFKFLLKSYLKTIFIFFNMVKILLKNLKKCEKFTRKDKYKLQKYLSWIITSMKIFLYVFMTCTVLKVNFVLLSFMNLYFFQLVELYSFVDPIYYQTNWIGCITAPTILFVNGFASFYLPAQLQQIGPLIPALKSNWLMMHVTVMLVSYAALISGCLLAIAFLIIYSFTKIKTTDISKTFKLSLLSNKTISSRLIFETQINKILQNLDNFSYRIIGLGFPFLTIGILSGAVWANEAWGSYWSWDPKETWALITWLIFAIYLHTRLIRGWSGIKSSMIASLGFIVVWICYLGVNLLGKGLHSYGWFT</sequence>
<dbReference type="GeneID" id="8463190"/>
<evidence type="ECO:0000259" key="7">
    <source>
        <dbReference type="Pfam" id="PF01578"/>
    </source>
</evidence>
<feature type="transmembrane region" description="Helical" evidence="6">
    <location>
        <begin position="130"/>
        <end position="150"/>
    </location>
</feature>
<gene>
    <name evidence="6 8" type="primary">ccsA</name>
</gene>
<keyword evidence="8" id="KW-0150">Chloroplast</keyword>
<organism evidence="8">
    <name type="scientific">Bryopsis hypnoides</name>
    <name type="common">Green alga</name>
    <dbReference type="NCBI Taxonomy" id="222885"/>
    <lineage>
        <taxon>Eukaryota</taxon>
        <taxon>Viridiplantae</taxon>
        <taxon>Chlorophyta</taxon>
        <taxon>core chlorophytes</taxon>
        <taxon>Ulvophyceae</taxon>
        <taxon>TCBD clade</taxon>
        <taxon>Bryopsidales</taxon>
        <taxon>Bryopsidineae</taxon>
        <taxon>Bryopsidaceae</taxon>
        <taxon>Bryopsis</taxon>
    </lineage>
</organism>
<keyword evidence="5 6" id="KW-0472">Membrane</keyword>
<evidence type="ECO:0000256" key="2">
    <source>
        <dbReference type="ARBA" id="ARBA00022692"/>
    </source>
</evidence>
<dbReference type="InterPro" id="IPR017562">
    <property type="entry name" value="Cyt_c_biogenesis_CcsA"/>
</dbReference>
<keyword evidence="8" id="KW-0934">Plastid</keyword>
<dbReference type="NCBIfam" id="TIGR03144">
    <property type="entry name" value="cytochr_II_ccsB"/>
    <property type="match status" value="1"/>
</dbReference>
<dbReference type="PANTHER" id="PTHR30071">
    <property type="entry name" value="HEME EXPORTER PROTEIN C"/>
    <property type="match status" value="1"/>
</dbReference>
<evidence type="ECO:0000256" key="3">
    <source>
        <dbReference type="ARBA" id="ARBA00022748"/>
    </source>
</evidence>
<keyword evidence="4 6" id="KW-1133">Transmembrane helix</keyword>
<dbReference type="RefSeq" id="YP_003227065.1">
    <property type="nucleotide sequence ID" value="NC_013359.1"/>
</dbReference>
<reference evidence="8" key="1">
    <citation type="submission" date="2009-09" db="EMBL/GenBank/DDBJ databases">
        <authorList>
            <person name="Lv F."/>
            <person name="Xv W."/>
            <person name="Tian C."/>
            <person name="Wang G.C."/>
            <person name="Niu J.F."/>
            <person name="Pang G.H."/>
            <person name="Hu S.N."/>
        </authorList>
    </citation>
    <scope>NUCLEOTIDE SEQUENCE</scope>
</reference>
<comment type="similarity">
    <text evidence="6">Belongs to the CcmF/CycK/Ccl1/NrfE/CcsA family.</text>
</comment>
<comment type="subcellular location">
    <subcellularLocation>
        <location evidence="1">Membrane</location>
        <topology evidence="1">Multi-pass membrane protein</topology>
    </subcellularLocation>
    <subcellularLocation>
        <location evidence="6">Plastid</location>
        <location evidence="6">Chloroplast thylakoid membrane</location>
        <topology evidence="6">Multi-pass membrane protein</topology>
    </subcellularLocation>
</comment>